<dbReference type="OrthoDB" id="2414545at2759"/>
<feature type="non-terminal residue" evidence="1">
    <location>
        <position position="1"/>
    </location>
</feature>
<dbReference type="AlphaFoldDB" id="A0A9N9I213"/>
<proteinExistence type="predicted"/>
<gene>
    <name evidence="1" type="ORF">AMORRO_LOCUS13067</name>
</gene>
<organism evidence="1 2">
    <name type="scientific">Acaulospora morrowiae</name>
    <dbReference type="NCBI Taxonomy" id="94023"/>
    <lineage>
        <taxon>Eukaryota</taxon>
        <taxon>Fungi</taxon>
        <taxon>Fungi incertae sedis</taxon>
        <taxon>Mucoromycota</taxon>
        <taxon>Glomeromycotina</taxon>
        <taxon>Glomeromycetes</taxon>
        <taxon>Diversisporales</taxon>
        <taxon>Acaulosporaceae</taxon>
        <taxon>Acaulospora</taxon>
    </lineage>
</organism>
<protein>
    <submittedName>
        <fullName evidence="1">2137_t:CDS:1</fullName>
    </submittedName>
</protein>
<comment type="caution">
    <text evidence="1">The sequence shown here is derived from an EMBL/GenBank/DDBJ whole genome shotgun (WGS) entry which is preliminary data.</text>
</comment>
<keyword evidence="2" id="KW-1185">Reference proteome</keyword>
<sequence length="127" mass="14743">MTFHSWFTGLKDLKKILEKQEAKYTNARTFLQNTKMIMAKIKTCDWSPLDDNLVQIRVSTLKGLLQTAISKGVEKSYPTLVNLMNHDTGTKIDDPVIELPEILEYFDDPREILSDEEMLLFDENIDF</sequence>
<accession>A0A9N9I213</accession>
<reference evidence="1" key="1">
    <citation type="submission" date="2021-06" db="EMBL/GenBank/DDBJ databases">
        <authorList>
            <person name="Kallberg Y."/>
            <person name="Tangrot J."/>
            <person name="Rosling A."/>
        </authorList>
    </citation>
    <scope>NUCLEOTIDE SEQUENCE</scope>
    <source>
        <strain evidence="1">CL551</strain>
    </source>
</reference>
<dbReference type="EMBL" id="CAJVPV010021120">
    <property type="protein sequence ID" value="CAG8716907.1"/>
    <property type="molecule type" value="Genomic_DNA"/>
</dbReference>
<evidence type="ECO:0000313" key="1">
    <source>
        <dbReference type="EMBL" id="CAG8716907.1"/>
    </source>
</evidence>
<evidence type="ECO:0000313" key="2">
    <source>
        <dbReference type="Proteomes" id="UP000789342"/>
    </source>
</evidence>
<dbReference type="Proteomes" id="UP000789342">
    <property type="component" value="Unassembled WGS sequence"/>
</dbReference>
<name>A0A9N9I213_9GLOM</name>